<dbReference type="Proteomes" id="UP000019131">
    <property type="component" value="Unassembled WGS sequence"/>
</dbReference>
<evidence type="ECO:0000313" key="2">
    <source>
        <dbReference type="EMBL" id="GAE86046.1"/>
    </source>
</evidence>
<dbReference type="STRING" id="1445607.JCM10512_4525"/>
<name>W4UYN1_9BACE</name>
<protein>
    <submittedName>
        <fullName evidence="2">Inner membrane component of tripartite multidrug resistance system</fullName>
    </submittedName>
</protein>
<reference evidence="2 3" key="1">
    <citation type="journal article" date="2014" name="Genome Announc.">
        <title>Draft Genome Sequence of Bacteroides reticulotermitis Strain JCM 10512T, Isolated from the Gut of a Termite.</title>
        <authorList>
            <person name="Yuki M."/>
            <person name="Oshima K."/>
            <person name="Suda W."/>
            <person name="Sakamoto M."/>
            <person name="Iida T."/>
            <person name="Hattori M."/>
            <person name="Ohkuma M."/>
        </authorList>
    </citation>
    <scope>NUCLEOTIDE SEQUENCE [LARGE SCALE GENOMIC DNA]</scope>
    <source>
        <strain evidence="2 3">JCM 10512</strain>
    </source>
</reference>
<evidence type="ECO:0000256" key="1">
    <source>
        <dbReference type="SAM" id="Phobius"/>
    </source>
</evidence>
<keyword evidence="1" id="KW-1133">Transmembrane helix</keyword>
<feature type="transmembrane region" description="Helical" evidence="1">
    <location>
        <begin position="59"/>
        <end position="78"/>
    </location>
</feature>
<keyword evidence="1" id="KW-0472">Membrane</keyword>
<dbReference type="AlphaFoldDB" id="W4UYN1"/>
<accession>W4UYN1</accession>
<feature type="transmembrane region" description="Helical" evidence="1">
    <location>
        <begin position="149"/>
        <end position="167"/>
    </location>
</feature>
<proteinExistence type="predicted"/>
<feature type="transmembrane region" description="Helical" evidence="1">
    <location>
        <begin position="27"/>
        <end position="47"/>
    </location>
</feature>
<evidence type="ECO:0000313" key="3">
    <source>
        <dbReference type="Proteomes" id="UP000019131"/>
    </source>
</evidence>
<dbReference type="EMBL" id="BAIV01000035">
    <property type="protein sequence ID" value="GAE86046.1"/>
    <property type="molecule type" value="Genomic_DNA"/>
</dbReference>
<keyword evidence="1" id="KW-0812">Transmembrane</keyword>
<organism evidence="2 3">
    <name type="scientific">Bacteroides reticulotermitis JCM 10512</name>
    <dbReference type="NCBI Taxonomy" id="1445607"/>
    <lineage>
        <taxon>Bacteria</taxon>
        <taxon>Pseudomonadati</taxon>
        <taxon>Bacteroidota</taxon>
        <taxon>Bacteroidia</taxon>
        <taxon>Bacteroidales</taxon>
        <taxon>Bacteroidaceae</taxon>
        <taxon>Bacteroides</taxon>
    </lineage>
</organism>
<comment type="caution">
    <text evidence="2">The sequence shown here is derived from an EMBL/GenBank/DDBJ whole genome shotgun (WGS) entry which is preliminary data.</text>
</comment>
<keyword evidence="3" id="KW-1185">Reference proteome</keyword>
<gene>
    <name evidence="2" type="ORF">JCM10512_4525</name>
</gene>
<sequence>MGCFVIFFGILYLGISPDSTYEMLYLPIFFRGLGMLTLIIAFALFAVEDLNPKFLLSNAFFLIIFRSVLSPIMATSFYSNTLYRLQQKYMYSLSESVTAVDPLAASRYHQALQTALTGGKGSDEAAQLATNTLYATLQQQSLLLALKEIFGYLLVISIVIAVVSRFIPFHKTIRVTFAKTGDDMV</sequence>